<dbReference type="STRING" id="94237.ENSMMOP00000012123"/>
<evidence type="ECO:0000313" key="1">
    <source>
        <dbReference type="Ensembl" id="ENSMMOP00000012123.1"/>
    </source>
</evidence>
<dbReference type="Proteomes" id="UP000261620">
    <property type="component" value="Unplaced"/>
</dbReference>
<accession>A0A3Q3WC90</accession>
<keyword evidence="2" id="KW-1185">Reference proteome</keyword>
<name>A0A3Q3WC90_MOLML</name>
<reference evidence="1" key="1">
    <citation type="submission" date="2025-08" db="UniProtKB">
        <authorList>
            <consortium name="Ensembl"/>
        </authorList>
    </citation>
    <scope>IDENTIFICATION</scope>
</reference>
<proteinExistence type="predicted"/>
<dbReference type="AlphaFoldDB" id="A0A3Q3WC90"/>
<sequence>VYTYGFTSYSKKFSMMPYDKNVRKLANLTVSDKITMETKGSDHKPNEWLDWLVFTAQSRKLANCFICAAVKPSLATAPLANQSHTDCILSQMNKTGPNPSCNEMLKIYPRADKSVPRGVLLYPGNYTCGRFTVCLKRLTSLKYLVRQGDRSQNKQAIK</sequence>
<evidence type="ECO:0000313" key="2">
    <source>
        <dbReference type="Proteomes" id="UP000261620"/>
    </source>
</evidence>
<protein>
    <submittedName>
        <fullName evidence="1">Uncharacterized protein</fullName>
    </submittedName>
</protein>
<dbReference type="Ensembl" id="ENSMMOT00000012327.1">
    <property type="protein sequence ID" value="ENSMMOP00000012123.1"/>
    <property type="gene ID" value="ENSMMOG00000009311.1"/>
</dbReference>
<organism evidence="1 2">
    <name type="scientific">Mola mola</name>
    <name type="common">Ocean sunfish</name>
    <name type="synonym">Tetraodon mola</name>
    <dbReference type="NCBI Taxonomy" id="94237"/>
    <lineage>
        <taxon>Eukaryota</taxon>
        <taxon>Metazoa</taxon>
        <taxon>Chordata</taxon>
        <taxon>Craniata</taxon>
        <taxon>Vertebrata</taxon>
        <taxon>Euteleostomi</taxon>
        <taxon>Actinopterygii</taxon>
        <taxon>Neopterygii</taxon>
        <taxon>Teleostei</taxon>
        <taxon>Neoteleostei</taxon>
        <taxon>Acanthomorphata</taxon>
        <taxon>Eupercaria</taxon>
        <taxon>Tetraodontiformes</taxon>
        <taxon>Molidae</taxon>
        <taxon>Mola</taxon>
    </lineage>
</organism>
<reference evidence="1" key="2">
    <citation type="submission" date="2025-09" db="UniProtKB">
        <authorList>
            <consortium name="Ensembl"/>
        </authorList>
    </citation>
    <scope>IDENTIFICATION</scope>
</reference>